<dbReference type="EMBL" id="QHKS01000029">
    <property type="protein sequence ID" value="RDJ98800.1"/>
    <property type="molecule type" value="Genomic_DNA"/>
</dbReference>
<name>A0A370MZJ2_9BURK</name>
<gene>
    <name evidence="1" type="ORF">DLM46_31465</name>
</gene>
<protein>
    <submittedName>
        <fullName evidence="1">Uncharacterized protein</fullName>
    </submittedName>
</protein>
<evidence type="ECO:0000313" key="2">
    <source>
        <dbReference type="Proteomes" id="UP000254875"/>
    </source>
</evidence>
<accession>A0A370MZJ2</accession>
<organism evidence="1 2">
    <name type="scientific">Paraburkholderia lacunae</name>
    <dbReference type="NCBI Taxonomy" id="2211104"/>
    <lineage>
        <taxon>Bacteria</taxon>
        <taxon>Pseudomonadati</taxon>
        <taxon>Pseudomonadota</taxon>
        <taxon>Betaproteobacteria</taxon>
        <taxon>Burkholderiales</taxon>
        <taxon>Burkholderiaceae</taxon>
        <taxon>Paraburkholderia</taxon>
    </lineage>
</organism>
<dbReference type="RefSeq" id="WP_115107354.1">
    <property type="nucleotide sequence ID" value="NZ_QHKS01000029.1"/>
</dbReference>
<comment type="caution">
    <text evidence="1">The sequence shown here is derived from an EMBL/GenBank/DDBJ whole genome shotgun (WGS) entry which is preliminary data.</text>
</comment>
<dbReference type="AlphaFoldDB" id="A0A370MZJ2"/>
<evidence type="ECO:0000313" key="1">
    <source>
        <dbReference type="EMBL" id="RDJ98800.1"/>
    </source>
</evidence>
<dbReference type="OrthoDB" id="9008024at2"/>
<keyword evidence="2" id="KW-1185">Reference proteome</keyword>
<proteinExistence type="predicted"/>
<sequence length="106" mass="11406">MRILVVVLAAASICCPVIRHGLRLDSIDALTRDNGSAFESVADDLNECMSSAHYASGFRPIVAADFHYGFGGLLAATSDPYLDYFDVIDAAITLPLTRLAVAEDRE</sequence>
<dbReference type="Proteomes" id="UP000254875">
    <property type="component" value="Unassembled WGS sequence"/>
</dbReference>
<reference evidence="2" key="1">
    <citation type="submission" date="2018-05" db="EMBL/GenBank/DDBJ databases">
        <authorList>
            <person name="Feng T."/>
        </authorList>
    </citation>
    <scope>NUCLEOTIDE SEQUENCE [LARGE SCALE GENOMIC DNA]</scope>
    <source>
        <strain evidence="2">S27</strain>
    </source>
</reference>